<reference evidence="3 4" key="1">
    <citation type="submission" date="2019-01" db="EMBL/GenBank/DDBJ databases">
        <title>Lacibacter sp. strain TTM-7.</title>
        <authorList>
            <person name="Chen W.-M."/>
        </authorList>
    </citation>
    <scope>NUCLEOTIDE SEQUENCE [LARGE SCALE GENOMIC DNA]</scope>
    <source>
        <strain evidence="3 4">TTM-7</strain>
    </source>
</reference>
<name>A0A4Q1CPA9_9BACT</name>
<dbReference type="InterPro" id="IPR013783">
    <property type="entry name" value="Ig-like_fold"/>
</dbReference>
<comment type="caution">
    <text evidence="3">The sequence shown here is derived from an EMBL/GenBank/DDBJ whole genome shotgun (WGS) entry which is preliminary data.</text>
</comment>
<proteinExistence type="predicted"/>
<dbReference type="Pfam" id="PF18962">
    <property type="entry name" value="Por_Secre_tail"/>
    <property type="match status" value="1"/>
</dbReference>
<accession>A0A4Q1CPA9</accession>
<evidence type="ECO:0000259" key="2">
    <source>
        <dbReference type="Pfam" id="PF18962"/>
    </source>
</evidence>
<sequence>MKPLLKIFTLALLISSATFVKAQQFVGFYNTAFSGSPAVPAYTVGPFAMKTSTGANPNTGALSVTAAYSDQQFGNNAGGLTGFDDKGLMFGISNNNSDKIPTPASVFVQMANVGSPVGSYYSALETTIGTGLSTFNNYAFNMFASAEGISGTTNGRYYMGKVTFTFSRPVANPIIHVTGLGGFLSINEPPYPTLPFAVDMELENADYTLQRLSGTSRTQLDAATKKIYNSFDYQTDYVQNGRTPEGGNYAGTGSFKINGVNVFSVTFRLYLRGMVAGQVWTSNSSYANSVYNGDRFNVSFTLPTQPESPLPVSGVNLKAALSGNDVALTWKTYTEADSKEFEIERSTDGANFTKIATKAAAGNSASELSYAHTDAAMTQRVYFYRLKMIDVDGSYKYSNVAVVRKAAGNISIKAFPNPFTSQLNIEFSKAKGSYVVSLINQAGQEVRSVRSVVENDVQYVTIARGALTAGSYAVRITNIATGEVKVEKVMIQ</sequence>
<evidence type="ECO:0000313" key="4">
    <source>
        <dbReference type="Proteomes" id="UP000290204"/>
    </source>
</evidence>
<organism evidence="3 4">
    <name type="scientific">Lacibacter luteus</name>
    <dbReference type="NCBI Taxonomy" id="2508719"/>
    <lineage>
        <taxon>Bacteria</taxon>
        <taxon>Pseudomonadati</taxon>
        <taxon>Bacteroidota</taxon>
        <taxon>Chitinophagia</taxon>
        <taxon>Chitinophagales</taxon>
        <taxon>Chitinophagaceae</taxon>
        <taxon>Lacibacter</taxon>
    </lineage>
</organism>
<dbReference type="Gene3D" id="2.60.40.10">
    <property type="entry name" value="Immunoglobulins"/>
    <property type="match status" value="1"/>
</dbReference>
<evidence type="ECO:0000256" key="1">
    <source>
        <dbReference type="SAM" id="SignalP"/>
    </source>
</evidence>
<dbReference type="InterPro" id="IPR026444">
    <property type="entry name" value="Secre_tail"/>
</dbReference>
<feature type="signal peptide" evidence="1">
    <location>
        <begin position="1"/>
        <end position="22"/>
    </location>
</feature>
<dbReference type="NCBIfam" id="TIGR04183">
    <property type="entry name" value="Por_Secre_tail"/>
    <property type="match status" value="1"/>
</dbReference>
<dbReference type="RefSeq" id="WP_129129850.1">
    <property type="nucleotide sequence ID" value="NZ_SDHW01000001.1"/>
</dbReference>
<evidence type="ECO:0000313" key="3">
    <source>
        <dbReference type="EMBL" id="RXK62479.1"/>
    </source>
</evidence>
<dbReference type="OrthoDB" id="626307at2"/>
<feature type="domain" description="Secretion system C-terminal sorting" evidence="2">
    <location>
        <begin position="415"/>
        <end position="490"/>
    </location>
</feature>
<dbReference type="EMBL" id="SDHW01000001">
    <property type="protein sequence ID" value="RXK62479.1"/>
    <property type="molecule type" value="Genomic_DNA"/>
</dbReference>
<dbReference type="AlphaFoldDB" id="A0A4Q1CPA9"/>
<keyword evidence="1" id="KW-0732">Signal</keyword>
<dbReference type="Proteomes" id="UP000290204">
    <property type="component" value="Unassembled WGS sequence"/>
</dbReference>
<gene>
    <name evidence="3" type="ORF">ESA94_05615</name>
</gene>
<protein>
    <submittedName>
        <fullName evidence="3">T9SS type A sorting domain-containing protein</fullName>
    </submittedName>
</protein>
<keyword evidence="4" id="KW-1185">Reference proteome</keyword>
<feature type="chain" id="PRO_5020735715" evidence="1">
    <location>
        <begin position="23"/>
        <end position="492"/>
    </location>
</feature>